<organism evidence="16">
    <name type="scientific">Bicosoecida sp. CB-2014</name>
    <dbReference type="NCBI Taxonomy" id="1486930"/>
    <lineage>
        <taxon>Eukaryota</taxon>
        <taxon>Sar</taxon>
        <taxon>Stramenopiles</taxon>
        <taxon>Bigyra</taxon>
        <taxon>Opalozoa</taxon>
        <taxon>Bicosoecida</taxon>
    </lineage>
</organism>
<evidence type="ECO:0000256" key="13">
    <source>
        <dbReference type="SAM" id="MobiDB-lite"/>
    </source>
</evidence>
<evidence type="ECO:0000256" key="6">
    <source>
        <dbReference type="ARBA" id="ARBA00023212"/>
    </source>
</evidence>
<protein>
    <recommendedName>
        <fullName evidence="10">Dynein regulatory complex subunit 2</fullName>
    </recommendedName>
</protein>
<dbReference type="GO" id="GO:0005858">
    <property type="term" value="C:axonemal dynein complex"/>
    <property type="evidence" value="ECO:0007669"/>
    <property type="project" value="InterPro"/>
</dbReference>
<evidence type="ECO:0000256" key="7">
    <source>
        <dbReference type="ARBA" id="ARBA00023273"/>
    </source>
</evidence>
<sequence>MAKLGKNVKGKSKKGKKDAGSAEDKALQDKIKRMEENDYQKRLAAAKRKELQERLELEQKYTAWNRLKIQNTWRKIMRLAKVESLRKDIEIISQTHERDVDRKDAIIQMLDRDLEEAEEQYQVALRSHLQNIDRLIDLQDSRLLALENEFEADLRVLDAEFQAERDAIREQHARETGELNDLVEAVTAEEAEKENESRQEFEQMREMIRNKNLEDIHVLQSFLDNNIEDLERNFETAHLNYLQNTDQRTQDFKNLTQRDQTLTAEIDVKIRKIDRLQASLSHWRTKINTNNRECEERNKTLEEEKAAISKHFQELKARMHRFRAKQAKRLTQLTKDAGEVRGTLGDRIGVAERVLKLAERARKLETDREKVAPFLVTPGAEDDDGEAAAAAEAEAAAMEAADGTAKEAKSRLLRGGDADDEVPKPTQCFGTVRGAPVAEWNYLDVFFKKFNKVLLDKLAMERERDRLRQENGDLQSILQQYLEGISVTEDALRKPNPLLVINGRLSLNQPPVRRAAPATVVEAAMEATIPGARHLA</sequence>
<comment type="function">
    <text evidence="11">Component of the nexin-dynein regulatory complex (N-DRC), a key regulator of ciliary/flagellar motility which maintains the alignment and integrity of the distal axoneme and regulates microtubule sliding in motile axonemes. Plays a critical role in the assembly of N-DRC and also stabilizes the assembly of multiple inner dynein arms and radial spokes. Coassembles with DRC1 to form a central scaffold needed for assembly of the N-DRC and its attachment to the outer doublet microtubules.</text>
</comment>
<dbReference type="GO" id="GO:0070286">
    <property type="term" value="P:axonemal dynein complex assembly"/>
    <property type="evidence" value="ECO:0007669"/>
    <property type="project" value="InterPro"/>
</dbReference>
<evidence type="ECO:0000256" key="10">
    <source>
        <dbReference type="ARBA" id="ARBA00040899"/>
    </source>
</evidence>
<dbReference type="PANTHER" id="PTHR21625:SF0">
    <property type="entry name" value="DYNEIN REGULATORY COMPLEX SUBUNIT 2"/>
    <property type="match status" value="1"/>
</dbReference>
<feature type="region of interest" description="Disordered" evidence="13">
    <location>
        <begin position="1"/>
        <end position="33"/>
    </location>
</feature>
<dbReference type="AlphaFoldDB" id="A0A7S1CIL1"/>
<feature type="domain" description="Dynein regulatory complex protein 1/2 N-terminal" evidence="14">
    <location>
        <begin position="38"/>
        <end position="132"/>
    </location>
</feature>
<comment type="similarity">
    <text evidence="9">Belongs to the DRC2 family.</text>
</comment>
<comment type="subcellular location">
    <subcellularLocation>
        <location evidence="1">Cytoplasm</location>
        <location evidence="1">Cytoskeleton</location>
        <location evidence="1">Flagellum axoneme</location>
    </subcellularLocation>
    <subcellularLocation>
        <location evidence="8">Cytoplasm</location>
        <location evidence="8">Cytoskeleton</location>
        <location evidence="8">Flagellum basal body</location>
    </subcellularLocation>
</comment>
<dbReference type="GO" id="GO:0060285">
    <property type="term" value="P:cilium-dependent cell motility"/>
    <property type="evidence" value="ECO:0007669"/>
    <property type="project" value="TreeGrafter"/>
</dbReference>
<evidence type="ECO:0000259" key="15">
    <source>
        <dbReference type="Pfam" id="PF14775"/>
    </source>
</evidence>
<feature type="coiled-coil region" evidence="12">
    <location>
        <begin position="100"/>
        <end position="127"/>
    </location>
</feature>
<gene>
    <name evidence="16" type="ORF">BSP0115_LOCUS13492</name>
</gene>
<dbReference type="Pfam" id="PF14775">
    <property type="entry name" value="NYD-SP28_assoc"/>
    <property type="match status" value="1"/>
</dbReference>
<keyword evidence="3" id="KW-0282">Flagellum</keyword>
<name>A0A7S1CIL1_9STRA</name>
<dbReference type="Pfam" id="PF14772">
    <property type="entry name" value="NYD-SP28"/>
    <property type="match status" value="1"/>
</dbReference>
<dbReference type="InterPro" id="IPR029440">
    <property type="entry name" value="DRC1_C"/>
</dbReference>
<evidence type="ECO:0000256" key="12">
    <source>
        <dbReference type="SAM" id="Coils"/>
    </source>
</evidence>
<dbReference type="EMBL" id="HBFS01020098">
    <property type="protein sequence ID" value="CAD8920230.1"/>
    <property type="molecule type" value="Transcribed_RNA"/>
</dbReference>
<keyword evidence="6" id="KW-0206">Cytoskeleton</keyword>
<evidence type="ECO:0000259" key="14">
    <source>
        <dbReference type="Pfam" id="PF14772"/>
    </source>
</evidence>
<keyword evidence="5" id="KW-0969">Cilium</keyword>
<evidence type="ECO:0000256" key="11">
    <source>
        <dbReference type="ARBA" id="ARBA00045865"/>
    </source>
</evidence>
<evidence type="ECO:0000256" key="3">
    <source>
        <dbReference type="ARBA" id="ARBA00022846"/>
    </source>
</evidence>
<keyword evidence="4 12" id="KW-0175">Coiled coil</keyword>
<feature type="compositionally biased region" description="Basic and acidic residues" evidence="13">
    <location>
        <begin position="17"/>
        <end position="33"/>
    </location>
</feature>
<evidence type="ECO:0000256" key="1">
    <source>
        <dbReference type="ARBA" id="ARBA00004611"/>
    </source>
</evidence>
<dbReference type="InterPro" id="IPR039505">
    <property type="entry name" value="DRC1/2_N"/>
</dbReference>
<keyword evidence="2" id="KW-0963">Cytoplasm</keyword>
<evidence type="ECO:0000256" key="2">
    <source>
        <dbReference type="ARBA" id="ARBA00022490"/>
    </source>
</evidence>
<evidence type="ECO:0000256" key="4">
    <source>
        <dbReference type="ARBA" id="ARBA00023054"/>
    </source>
</evidence>
<reference evidence="16" key="1">
    <citation type="submission" date="2021-01" db="EMBL/GenBank/DDBJ databases">
        <authorList>
            <person name="Corre E."/>
            <person name="Pelletier E."/>
            <person name="Niang G."/>
            <person name="Scheremetjew M."/>
            <person name="Finn R."/>
            <person name="Kale V."/>
            <person name="Holt S."/>
            <person name="Cochrane G."/>
            <person name="Meng A."/>
            <person name="Brown T."/>
            <person name="Cohen L."/>
        </authorList>
    </citation>
    <scope>NUCLEOTIDE SEQUENCE</scope>
    <source>
        <strain evidence="16">Ms1</strain>
    </source>
</reference>
<dbReference type="GO" id="GO:0003352">
    <property type="term" value="P:regulation of cilium movement"/>
    <property type="evidence" value="ECO:0007669"/>
    <property type="project" value="TreeGrafter"/>
</dbReference>
<feature type="compositionally biased region" description="Basic residues" evidence="13">
    <location>
        <begin position="1"/>
        <end position="16"/>
    </location>
</feature>
<evidence type="ECO:0000313" key="16">
    <source>
        <dbReference type="EMBL" id="CAD8920230.1"/>
    </source>
</evidence>
<feature type="coiled-coil region" evidence="12">
    <location>
        <begin position="179"/>
        <end position="211"/>
    </location>
</feature>
<evidence type="ECO:0000256" key="8">
    <source>
        <dbReference type="ARBA" id="ARBA00037841"/>
    </source>
</evidence>
<feature type="domain" description="Dynein regulatory complex protein 1 C-terminal" evidence="15">
    <location>
        <begin position="439"/>
        <end position="482"/>
    </location>
</feature>
<evidence type="ECO:0000256" key="9">
    <source>
        <dbReference type="ARBA" id="ARBA00038424"/>
    </source>
</evidence>
<proteinExistence type="inferred from homology"/>
<evidence type="ECO:0000256" key="5">
    <source>
        <dbReference type="ARBA" id="ARBA00023069"/>
    </source>
</evidence>
<dbReference type="PANTHER" id="PTHR21625">
    <property type="entry name" value="NYD-SP28 PROTEIN"/>
    <property type="match status" value="1"/>
</dbReference>
<accession>A0A7S1CIL1</accession>
<dbReference type="InterPro" id="IPR039750">
    <property type="entry name" value="DRC1/DRC2"/>
</dbReference>
<keyword evidence="7" id="KW-0966">Cell projection</keyword>
<feature type="coiled-coil region" evidence="12">
    <location>
        <begin position="284"/>
        <end position="318"/>
    </location>
</feature>